<keyword evidence="2" id="KW-1185">Reference proteome</keyword>
<protein>
    <submittedName>
        <fullName evidence="1">Uncharacterized protein</fullName>
    </submittedName>
</protein>
<sequence length="61" mass="6858">MSVACRSSIERLLSGPKQAFRVFTLDTTPLPVCRCLLCAVCSSCTFKLVRLTAKHERRNSR</sequence>
<dbReference type="AlphaFoldDB" id="A0A1R4F1S1"/>
<evidence type="ECO:0000313" key="1">
    <source>
        <dbReference type="EMBL" id="SJM49825.1"/>
    </source>
</evidence>
<reference evidence="1 2" key="1">
    <citation type="submission" date="2017-02" db="EMBL/GenBank/DDBJ databases">
        <authorList>
            <person name="Peterson S.W."/>
        </authorList>
    </citation>
    <scope>NUCLEOTIDE SEQUENCE [LARGE SCALE GENOMIC DNA]</scope>
    <source>
        <strain evidence="1 2">LMG 22410</strain>
    </source>
</reference>
<evidence type="ECO:0000313" key="2">
    <source>
        <dbReference type="Proteomes" id="UP000195787"/>
    </source>
</evidence>
<gene>
    <name evidence="1" type="ORF">CZ674_02100</name>
</gene>
<dbReference type="Proteomes" id="UP000195787">
    <property type="component" value="Unassembled WGS sequence"/>
</dbReference>
<proteinExistence type="predicted"/>
<name>A0A1R4F1S1_9MICO</name>
<organism evidence="1 2">
    <name type="scientific">Agrococcus casei LMG 22410</name>
    <dbReference type="NCBI Taxonomy" id="1255656"/>
    <lineage>
        <taxon>Bacteria</taxon>
        <taxon>Bacillati</taxon>
        <taxon>Actinomycetota</taxon>
        <taxon>Actinomycetes</taxon>
        <taxon>Micrococcales</taxon>
        <taxon>Microbacteriaceae</taxon>
        <taxon>Agrococcus</taxon>
    </lineage>
</organism>
<accession>A0A1R4F1S1</accession>
<dbReference type="EMBL" id="FUHU01000010">
    <property type="protein sequence ID" value="SJM49825.1"/>
    <property type="molecule type" value="Genomic_DNA"/>
</dbReference>